<feature type="compositionally biased region" description="Gly residues" evidence="6">
    <location>
        <begin position="283"/>
        <end position="298"/>
    </location>
</feature>
<dbReference type="Pfam" id="PF00173">
    <property type="entry name" value="Cyt-b5"/>
    <property type="match status" value="1"/>
</dbReference>
<dbReference type="InterPro" id="IPR001932">
    <property type="entry name" value="PPM-type_phosphatase-like_dom"/>
</dbReference>
<feature type="region of interest" description="Disordered" evidence="6">
    <location>
        <begin position="183"/>
        <end position="210"/>
    </location>
</feature>
<name>A0ABR1G4E6_AURAN</name>
<feature type="region of interest" description="Disordered" evidence="6">
    <location>
        <begin position="745"/>
        <end position="796"/>
    </location>
</feature>
<comment type="caution">
    <text evidence="9">The sequence shown here is derived from an EMBL/GenBank/DDBJ whole genome shotgun (WGS) entry which is preliminary data.</text>
</comment>
<dbReference type="PROSITE" id="PS51746">
    <property type="entry name" value="PPM_2"/>
    <property type="match status" value="1"/>
</dbReference>
<dbReference type="PROSITE" id="PS01032">
    <property type="entry name" value="PPM_1"/>
    <property type="match status" value="1"/>
</dbReference>
<comment type="similarity">
    <text evidence="5">Belongs to the PP2C family.</text>
</comment>
<dbReference type="Gene3D" id="3.10.120.10">
    <property type="entry name" value="Cytochrome b5-like heme/steroid binding domain"/>
    <property type="match status" value="1"/>
</dbReference>
<evidence type="ECO:0000259" key="8">
    <source>
        <dbReference type="PROSITE" id="PS51746"/>
    </source>
</evidence>
<dbReference type="SUPFAM" id="SSF81606">
    <property type="entry name" value="PP2C-like"/>
    <property type="match status" value="1"/>
</dbReference>
<feature type="region of interest" description="Disordered" evidence="6">
    <location>
        <begin position="246"/>
        <end position="315"/>
    </location>
</feature>
<dbReference type="CDD" id="cd00143">
    <property type="entry name" value="PP2Cc"/>
    <property type="match status" value="1"/>
</dbReference>
<dbReference type="InterPro" id="IPR036457">
    <property type="entry name" value="PPM-type-like_dom_sf"/>
</dbReference>
<dbReference type="InterPro" id="IPR001199">
    <property type="entry name" value="Cyt_B5-like_heme/steroid-bd"/>
</dbReference>
<gene>
    <name evidence="9" type="ORF">SO694_00120095</name>
</gene>
<dbReference type="EMBL" id="JBBJCI010000125">
    <property type="protein sequence ID" value="KAK7247867.1"/>
    <property type="molecule type" value="Genomic_DNA"/>
</dbReference>
<keyword evidence="7" id="KW-0732">Signal</keyword>
<evidence type="ECO:0000313" key="10">
    <source>
        <dbReference type="Proteomes" id="UP001363151"/>
    </source>
</evidence>
<dbReference type="Pfam" id="PF00481">
    <property type="entry name" value="PP2C"/>
    <property type="match status" value="1"/>
</dbReference>
<evidence type="ECO:0000256" key="5">
    <source>
        <dbReference type="RuleBase" id="RU003465"/>
    </source>
</evidence>
<organism evidence="9 10">
    <name type="scientific">Aureococcus anophagefferens</name>
    <name type="common">Harmful bloom alga</name>
    <dbReference type="NCBI Taxonomy" id="44056"/>
    <lineage>
        <taxon>Eukaryota</taxon>
        <taxon>Sar</taxon>
        <taxon>Stramenopiles</taxon>
        <taxon>Ochrophyta</taxon>
        <taxon>Pelagophyceae</taxon>
        <taxon>Pelagomonadales</taxon>
        <taxon>Pelagomonadaceae</taxon>
        <taxon>Aureococcus</taxon>
    </lineage>
</organism>
<dbReference type="InterPro" id="IPR036400">
    <property type="entry name" value="Cyt_B5-like_heme/steroid_sf"/>
</dbReference>
<dbReference type="InterPro" id="IPR000222">
    <property type="entry name" value="PP2C_BS"/>
</dbReference>
<dbReference type="PANTHER" id="PTHR47992">
    <property type="entry name" value="PROTEIN PHOSPHATASE"/>
    <property type="match status" value="1"/>
</dbReference>
<dbReference type="SUPFAM" id="SSF55856">
    <property type="entry name" value="Cytochrome b5-like heme/steroid binding domain"/>
    <property type="match status" value="1"/>
</dbReference>
<feature type="signal peptide" evidence="7">
    <location>
        <begin position="1"/>
        <end position="21"/>
    </location>
</feature>
<comment type="subcellular location">
    <subcellularLocation>
        <location evidence="1">Membrane</location>
        <topology evidence="1">Peripheral membrane protein</topology>
    </subcellularLocation>
</comment>
<evidence type="ECO:0000256" key="3">
    <source>
        <dbReference type="ARBA" id="ARBA00022801"/>
    </source>
</evidence>
<dbReference type="InterPro" id="IPR015655">
    <property type="entry name" value="PP2C"/>
</dbReference>
<keyword evidence="4 5" id="KW-0904">Protein phosphatase</keyword>
<feature type="compositionally biased region" description="Basic residues" evidence="6">
    <location>
        <begin position="199"/>
        <end position="210"/>
    </location>
</feature>
<feature type="chain" id="PRO_5047010626" evidence="7">
    <location>
        <begin position="22"/>
        <end position="796"/>
    </location>
</feature>
<feature type="compositionally biased region" description="Basic and acidic residues" evidence="6">
    <location>
        <begin position="301"/>
        <end position="315"/>
    </location>
</feature>
<dbReference type="SMART" id="SM00331">
    <property type="entry name" value="PP2C_SIG"/>
    <property type="match status" value="1"/>
</dbReference>
<evidence type="ECO:0000313" key="9">
    <source>
        <dbReference type="EMBL" id="KAK7247867.1"/>
    </source>
</evidence>
<proteinExistence type="inferred from homology"/>
<keyword evidence="2" id="KW-0479">Metal-binding</keyword>
<dbReference type="SMART" id="SM01117">
    <property type="entry name" value="Cyt-b5"/>
    <property type="match status" value="1"/>
</dbReference>
<keyword evidence="10" id="KW-1185">Reference proteome</keyword>
<evidence type="ECO:0000256" key="1">
    <source>
        <dbReference type="ARBA" id="ARBA00004170"/>
    </source>
</evidence>
<dbReference type="Proteomes" id="UP001363151">
    <property type="component" value="Unassembled WGS sequence"/>
</dbReference>
<keyword evidence="3 5" id="KW-0378">Hydrolase</keyword>
<dbReference type="SMART" id="SM00332">
    <property type="entry name" value="PP2Cc"/>
    <property type="match status" value="1"/>
</dbReference>
<evidence type="ECO:0000256" key="7">
    <source>
        <dbReference type="SAM" id="SignalP"/>
    </source>
</evidence>
<sequence>MPLANLGKLWWLPSVLAVAYAVYSMHAQADPSQARTTRVFTVRELGAYDGAARPEIYLSIMGRVFDVSSGAEYYAVGESYACFAARDASLAFVTGGFDDDRTDDVSSLTGKQLAELASWVNGTYHDKYVYRGVLGGGYFFDATGRSTPAGRDVARKIADGAARSSARPAAPVPALLVAAQRRRGLRRLQGRPRAPAAAPRRRRRRARALRVRWRPARPRTRGGLLGVCAGCAPDAAKCDLPPREAPARAAAAAPGDRPPPRRAVGGAPARSKPAPARLTRPRGLGGPRGGLGSRGGAAAGTHEEAGAMDPEMTREKYPCSWPKGAGNFGELSEKEVKGRINSMKTTTVDLSDGFRFRYASVTQRGFYPHDRKKANQDSFVIAHNVGHKSHHFFGVFDGHGPTGDACSLFACENIKKIVVEKVKGQSANVPAALTDAYEKANRRLKKSPHDDSLSGTTAICVFSSGRKLYVGNVGDSRAMLGTSLGAVALSHDQTPFSKVERDRIKKCGGRIMSADQVDGIVPYHENWDCKLGEELDDDGDPPRVWNQDLEYPGTAFTRSIGDSLAETLGVIATPEIREHEITADDHVLIIASDGVFEFITNTDCVRIALLYSDPLDSCKALVGEALRGTQIFNPTSNVSVIERAGKESEIPNLGEAYKRWMKREERTDDITCIVAFIEAPPDAPRKTPKFEAPAPEGGGGSGPPQRRKSRRGSHSMDSFFGQVELDGDIYDLDVLEHMHDAAAAQTAEQERLERAKSSKARRGSMAYLKKAMGDAMRGGQKPPTPSKEAPPAEKAS</sequence>
<evidence type="ECO:0000256" key="4">
    <source>
        <dbReference type="ARBA" id="ARBA00022912"/>
    </source>
</evidence>
<evidence type="ECO:0000256" key="6">
    <source>
        <dbReference type="SAM" id="MobiDB-lite"/>
    </source>
</evidence>
<feature type="compositionally biased region" description="Low complexity" evidence="6">
    <location>
        <begin position="262"/>
        <end position="282"/>
    </location>
</feature>
<evidence type="ECO:0000256" key="2">
    <source>
        <dbReference type="ARBA" id="ARBA00022723"/>
    </source>
</evidence>
<reference evidence="9 10" key="1">
    <citation type="submission" date="2024-03" db="EMBL/GenBank/DDBJ databases">
        <title>Aureococcus anophagefferens CCMP1851 and Kratosvirus quantuckense: Draft genome of a second virus-susceptible host strain in the model system.</title>
        <authorList>
            <person name="Chase E."/>
            <person name="Truchon A.R."/>
            <person name="Schepens W."/>
            <person name="Wilhelm S.W."/>
        </authorList>
    </citation>
    <scope>NUCLEOTIDE SEQUENCE [LARGE SCALE GENOMIC DNA]</scope>
    <source>
        <strain evidence="9 10">CCMP1851</strain>
    </source>
</reference>
<dbReference type="Gene3D" id="3.60.40.10">
    <property type="entry name" value="PPM-type phosphatase domain"/>
    <property type="match status" value="1"/>
</dbReference>
<feature type="region of interest" description="Disordered" evidence="6">
    <location>
        <begin position="681"/>
        <end position="714"/>
    </location>
</feature>
<feature type="domain" description="PPM-type phosphatase" evidence="8">
    <location>
        <begin position="357"/>
        <end position="677"/>
    </location>
</feature>
<accession>A0ABR1G4E6</accession>
<protein>
    <submittedName>
        <fullName evidence="9">Protein serine/threonine phosphatase</fullName>
    </submittedName>
</protein>